<dbReference type="OrthoDB" id="156233at2157"/>
<dbReference type="EMBL" id="JNFH02000041">
    <property type="protein sequence ID" value="KDS91006.2"/>
    <property type="molecule type" value="Genomic_DNA"/>
</dbReference>
<evidence type="ECO:0000256" key="1">
    <source>
        <dbReference type="ARBA" id="ARBA00023015"/>
    </source>
</evidence>
<sequence length="222" mass="24820">METVVVATIPIDQFVLEEAIERVPDVEFEFLQSAIHSSKCTMPFLWTSTSQPDELDAALQRDPSIDRVRRLSMDDDRGLYEVDWTASAARLIDEFAETDGSVLDVRGTPDHWEFQILFPDRATASETFQAWRDDGIDPSLSRIGNLSCPEGKKGGLSATQHSTITQAFEADYYKVPRGTTLEELSSGFDVSHQAVSERLRRGHSHLVEQLLSESTTGAETRL</sequence>
<evidence type="ECO:0000259" key="4">
    <source>
        <dbReference type="Pfam" id="PF15915"/>
    </source>
</evidence>
<dbReference type="AlphaFoldDB" id="A0A081EUB8"/>
<protein>
    <submittedName>
        <fullName evidence="5">Uncharacterized protein</fullName>
    </submittedName>
</protein>
<gene>
    <name evidence="5" type="ORF">FK85_07475</name>
</gene>
<dbReference type="InterPro" id="IPR007050">
    <property type="entry name" value="HTH_bacterioopsin"/>
</dbReference>
<reference evidence="5 6" key="1">
    <citation type="journal article" date="2015" name="Genome Announc.">
        <title>Draft genome sequence of a Halorubrum H3 strain isolated from the burlinskoye salt lake (Altai Krai, Russia).</title>
        <authorList>
            <person name="Rozanov A.S."/>
            <person name="Bryanskaya A.V."/>
            <person name="Malup T.K."/>
            <person name="Kotenko A.V."/>
            <person name="Peltek S.E."/>
        </authorList>
    </citation>
    <scope>NUCLEOTIDE SEQUENCE [LARGE SCALE GENOMIC DNA]</scope>
    <source>
        <strain evidence="5 6">H3</strain>
    </source>
</reference>
<keyword evidence="6" id="KW-1185">Reference proteome</keyword>
<proteinExistence type="predicted"/>
<evidence type="ECO:0000313" key="6">
    <source>
        <dbReference type="Proteomes" id="UP000053331"/>
    </source>
</evidence>
<feature type="domain" description="Bacterioopsin transcriptional activator GAF and HTH associated" evidence="4">
    <location>
        <begin position="15"/>
        <end position="134"/>
    </location>
</feature>
<dbReference type="Pfam" id="PF04967">
    <property type="entry name" value="HTH_10"/>
    <property type="match status" value="1"/>
</dbReference>
<keyword evidence="2" id="KW-0804">Transcription</keyword>
<organism evidence="5 6">
    <name type="scientific">Halorubrum saccharovorum</name>
    <dbReference type="NCBI Taxonomy" id="2248"/>
    <lineage>
        <taxon>Archaea</taxon>
        <taxon>Methanobacteriati</taxon>
        <taxon>Methanobacteriota</taxon>
        <taxon>Stenosarchaea group</taxon>
        <taxon>Halobacteria</taxon>
        <taxon>Halobacteriales</taxon>
        <taxon>Haloferacaceae</taxon>
        <taxon>Halorubrum</taxon>
    </lineage>
</organism>
<comment type="caution">
    <text evidence="5">The sequence shown here is derived from an EMBL/GenBank/DDBJ whole genome shotgun (WGS) entry which is preliminary data.</text>
</comment>
<dbReference type="PANTHER" id="PTHR34236:SF1">
    <property type="entry name" value="DIMETHYL SULFOXIDE REDUCTASE TRANSCRIPTIONAL ACTIVATOR"/>
    <property type="match status" value="1"/>
</dbReference>
<evidence type="ECO:0000313" key="5">
    <source>
        <dbReference type="EMBL" id="KDS91006.2"/>
    </source>
</evidence>
<dbReference type="Pfam" id="PF15915">
    <property type="entry name" value="BAT"/>
    <property type="match status" value="1"/>
</dbReference>
<evidence type="ECO:0000259" key="3">
    <source>
        <dbReference type="Pfam" id="PF04967"/>
    </source>
</evidence>
<accession>A0A081EUB8</accession>
<feature type="domain" description="HTH bat-type" evidence="3">
    <location>
        <begin position="156"/>
        <end position="207"/>
    </location>
</feature>
<evidence type="ECO:0000256" key="2">
    <source>
        <dbReference type="ARBA" id="ARBA00023163"/>
    </source>
</evidence>
<keyword evidence="1" id="KW-0805">Transcription regulation</keyword>
<dbReference type="InterPro" id="IPR031803">
    <property type="entry name" value="BAT_GAF/HTH-assoc"/>
</dbReference>
<dbReference type="Proteomes" id="UP000053331">
    <property type="component" value="Unassembled WGS sequence"/>
</dbReference>
<dbReference type="RefSeq" id="WP_050025295.1">
    <property type="nucleotide sequence ID" value="NZ_JNFH02000041.1"/>
</dbReference>
<name>A0A081EUB8_9EURY</name>
<dbReference type="PANTHER" id="PTHR34236">
    <property type="entry name" value="DIMETHYL SULFOXIDE REDUCTASE TRANSCRIPTIONAL ACTIVATOR"/>
    <property type="match status" value="1"/>
</dbReference>